<protein>
    <recommendedName>
        <fullName evidence="3">EF-hand domain-containing protein</fullName>
    </recommendedName>
</protein>
<evidence type="ECO:0000313" key="1">
    <source>
        <dbReference type="EMBL" id="MBM6500583.1"/>
    </source>
</evidence>
<dbReference type="InterPro" id="IPR018247">
    <property type="entry name" value="EF_Hand_1_Ca_BS"/>
</dbReference>
<dbReference type="PROSITE" id="PS51257">
    <property type="entry name" value="PROKAR_LIPOPROTEIN"/>
    <property type="match status" value="1"/>
</dbReference>
<comment type="caution">
    <text evidence="1">The sequence shown here is derived from an EMBL/GenBank/DDBJ whole genome shotgun (WGS) entry which is preliminary data.</text>
</comment>
<sequence>MKNIFFFLIVSLAFVSCKKEEQEKPKVIYETQPKSQAKPQVDTSKADIADLPVHMEGTNFLIFPIGDLNFFKKQGYASSKSDKNISYAISNYGEYEITGYLDNLKFQEIGKDTIYALTDKNVLIQSATYLKNHADKTKQQLMVYVLEDLDTNKDGKLNDADIKSLYISSIDGKNFTKLTEDFQELIDWKYVSAKNGIYFRAVEDTNKNGEFDSNDKIVYSFVNLTSKEWKAEEFQVN</sequence>
<dbReference type="Proteomes" id="UP000759529">
    <property type="component" value="Unassembled WGS sequence"/>
</dbReference>
<dbReference type="PROSITE" id="PS00018">
    <property type="entry name" value="EF_HAND_1"/>
    <property type="match status" value="1"/>
</dbReference>
<gene>
    <name evidence="1" type="ORF">H9X54_014920</name>
</gene>
<evidence type="ECO:0000313" key="2">
    <source>
        <dbReference type="Proteomes" id="UP000759529"/>
    </source>
</evidence>
<name>A0ABS2D033_9FLAO</name>
<evidence type="ECO:0008006" key="3">
    <source>
        <dbReference type="Google" id="ProtNLM"/>
    </source>
</evidence>
<reference evidence="1 2" key="1">
    <citation type="submission" date="2021-02" db="EMBL/GenBank/DDBJ databases">
        <authorList>
            <person name="Jung H.S."/>
            <person name="Chun B.H."/>
            <person name="Jeon C.O."/>
        </authorList>
    </citation>
    <scope>NUCLEOTIDE SEQUENCE [LARGE SCALE GENOMIC DNA]</scope>
    <source>
        <strain evidence="1 2">LMG 25203</strain>
    </source>
</reference>
<keyword evidence="2" id="KW-1185">Reference proteome</keyword>
<organism evidence="1 2">
    <name type="scientific">Flavobacterium macrobrachii</name>
    <dbReference type="NCBI Taxonomy" id="591204"/>
    <lineage>
        <taxon>Bacteria</taxon>
        <taxon>Pseudomonadati</taxon>
        <taxon>Bacteroidota</taxon>
        <taxon>Flavobacteriia</taxon>
        <taxon>Flavobacteriales</taxon>
        <taxon>Flavobacteriaceae</taxon>
        <taxon>Flavobacterium</taxon>
    </lineage>
</organism>
<dbReference type="RefSeq" id="WP_187656262.1">
    <property type="nucleotide sequence ID" value="NZ_JACSOD020000506.1"/>
</dbReference>
<dbReference type="EMBL" id="JACSOD020000506">
    <property type="protein sequence ID" value="MBM6500583.1"/>
    <property type="molecule type" value="Genomic_DNA"/>
</dbReference>
<accession>A0ABS2D033</accession>
<proteinExistence type="predicted"/>